<proteinExistence type="predicted"/>
<sequence>MKSSGLKDPTKISGGFSATVKSTAETSKFESGKPNQTLKNKASDDDETSSFSSYSSASASASAAANVIGNNGDLLIQILLYLPRKSLHRFRSVSKQWLSTICSPDFRRLRSVVASGTLVFFLLVGDRLNFISIHQQKYASSKGDTVPHLCEDLNLNPEPEGLHYCNGLLALVFKTEHEYGFGPHYFVVYNPTTCGYRLIPRLKSLYLDRGSRCFQALNIVFDPLKSDHYKLVCVWMEANYPHMSRYRFSVYSSETRIWRDTEDISSSGTWSWTSFNNGVLWNGDLYWIGDSSRILCFDLDKQCLNFTRSPIPRIPGMLWEFGESGCSLYLMEVVGSQAPLLDILELARDCSQWVFKYRVDLALLQSLCPSSKDEVLNRFYPPFCISRLLWDGTEEKPMLVLSPEEGEVILYDIEDMTLKKLEEEEPKDTDRGWRGSSYDRRKVYQFMETRACV</sequence>
<reference evidence="3" key="1">
    <citation type="journal article" date="2025" name="Foods">
        <title>Unveiling the Microbial Signatures of Arabica Coffee Cherries: Insights into Ripeness Specific Diversity, Functional Traits, and Implications for Quality and Safety.</title>
        <authorList>
            <consortium name="RefSeq"/>
            <person name="Tenea G.N."/>
            <person name="Cifuentes V."/>
            <person name="Reyes P."/>
            <person name="Cevallos-Vallejos M."/>
        </authorList>
    </citation>
    <scope>NUCLEOTIDE SEQUENCE [LARGE SCALE GENOMIC DNA]</scope>
</reference>
<gene>
    <name evidence="4" type="primary">LOC113696899</name>
</gene>
<dbReference type="SUPFAM" id="SSF81383">
    <property type="entry name" value="F-box domain"/>
    <property type="match status" value="1"/>
</dbReference>
<dbReference type="SMART" id="SM00256">
    <property type="entry name" value="FBOX"/>
    <property type="match status" value="1"/>
</dbReference>
<dbReference type="PANTHER" id="PTHR31672">
    <property type="entry name" value="BNACNNG10540D PROTEIN"/>
    <property type="match status" value="1"/>
</dbReference>
<dbReference type="Pfam" id="PF00646">
    <property type="entry name" value="F-box"/>
    <property type="match status" value="1"/>
</dbReference>
<dbReference type="PANTHER" id="PTHR31672:SF13">
    <property type="entry name" value="F-BOX PROTEIN CPR30-LIKE"/>
    <property type="match status" value="1"/>
</dbReference>
<dbReference type="InterPro" id="IPR006527">
    <property type="entry name" value="F-box-assoc_dom_typ1"/>
</dbReference>
<reference evidence="4" key="2">
    <citation type="submission" date="2025-08" db="UniProtKB">
        <authorList>
            <consortium name="RefSeq"/>
        </authorList>
    </citation>
    <scope>IDENTIFICATION</scope>
    <source>
        <tissue evidence="4">Leaves</tissue>
    </source>
</reference>
<accession>A0A6P6T188</accession>
<dbReference type="RefSeq" id="XP_027072088.1">
    <property type="nucleotide sequence ID" value="XM_027216287.1"/>
</dbReference>
<organism evidence="3 4">
    <name type="scientific">Coffea arabica</name>
    <name type="common">Arabian coffee</name>
    <dbReference type="NCBI Taxonomy" id="13443"/>
    <lineage>
        <taxon>Eukaryota</taxon>
        <taxon>Viridiplantae</taxon>
        <taxon>Streptophyta</taxon>
        <taxon>Embryophyta</taxon>
        <taxon>Tracheophyta</taxon>
        <taxon>Spermatophyta</taxon>
        <taxon>Magnoliopsida</taxon>
        <taxon>eudicotyledons</taxon>
        <taxon>Gunneridae</taxon>
        <taxon>Pentapetalae</taxon>
        <taxon>asterids</taxon>
        <taxon>lamiids</taxon>
        <taxon>Gentianales</taxon>
        <taxon>Rubiaceae</taxon>
        <taxon>Ixoroideae</taxon>
        <taxon>Gardenieae complex</taxon>
        <taxon>Bertiereae - Coffeeae clade</taxon>
        <taxon>Coffeeae</taxon>
        <taxon>Coffea</taxon>
    </lineage>
</organism>
<evidence type="ECO:0000313" key="3">
    <source>
        <dbReference type="Proteomes" id="UP001652660"/>
    </source>
</evidence>
<dbReference type="InterPro" id="IPR017451">
    <property type="entry name" value="F-box-assoc_interact_dom"/>
</dbReference>
<dbReference type="OrthoDB" id="605328at2759"/>
<dbReference type="InterPro" id="IPR001810">
    <property type="entry name" value="F-box_dom"/>
</dbReference>
<feature type="domain" description="F-box" evidence="2">
    <location>
        <begin position="70"/>
        <end position="110"/>
    </location>
</feature>
<dbReference type="NCBIfam" id="TIGR01640">
    <property type="entry name" value="F_box_assoc_1"/>
    <property type="match status" value="1"/>
</dbReference>
<dbReference type="Pfam" id="PF07734">
    <property type="entry name" value="FBA_1"/>
    <property type="match status" value="1"/>
</dbReference>
<dbReference type="InterPro" id="IPR050796">
    <property type="entry name" value="SCF_F-box_component"/>
</dbReference>
<feature type="region of interest" description="Disordered" evidence="1">
    <location>
        <begin position="1"/>
        <end position="47"/>
    </location>
</feature>
<dbReference type="GeneID" id="113696899"/>
<dbReference type="InterPro" id="IPR036047">
    <property type="entry name" value="F-box-like_dom_sf"/>
</dbReference>
<dbReference type="AlphaFoldDB" id="A0A6P6T188"/>
<name>A0A6P6T188_COFAR</name>
<evidence type="ECO:0000259" key="2">
    <source>
        <dbReference type="SMART" id="SM00256"/>
    </source>
</evidence>
<keyword evidence="3" id="KW-1185">Reference proteome</keyword>
<evidence type="ECO:0000256" key="1">
    <source>
        <dbReference type="SAM" id="MobiDB-lite"/>
    </source>
</evidence>
<protein>
    <submittedName>
        <fullName evidence="4">F-box protein At5g07610-like</fullName>
    </submittedName>
</protein>
<evidence type="ECO:0000313" key="4">
    <source>
        <dbReference type="RefSeq" id="XP_027072088.1"/>
    </source>
</evidence>
<dbReference type="Proteomes" id="UP001652660">
    <property type="component" value="Chromosome 6e"/>
</dbReference>